<proteinExistence type="inferred from homology"/>
<feature type="transmembrane region" description="Helical" evidence="13">
    <location>
        <begin position="47"/>
        <end position="66"/>
    </location>
</feature>
<feature type="domain" description="Cytochrome oxidase subunit II copper A binding" evidence="14">
    <location>
        <begin position="162"/>
        <end position="326"/>
    </location>
</feature>
<dbReference type="PRINTS" id="PR01166">
    <property type="entry name" value="CYCOXIDASEII"/>
</dbReference>
<evidence type="ECO:0000259" key="15">
    <source>
        <dbReference type="PROSITE" id="PS50999"/>
    </source>
</evidence>
<dbReference type="PANTHER" id="PTHR22888">
    <property type="entry name" value="CYTOCHROME C OXIDASE, SUBUNIT II"/>
    <property type="match status" value="1"/>
</dbReference>
<dbReference type="GO" id="GO:0042773">
    <property type="term" value="P:ATP synthesis coupled electron transport"/>
    <property type="evidence" value="ECO:0007669"/>
    <property type="project" value="TreeGrafter"/>
</dbReference>
<evidence type="ECO:0000256" key="4">
    <source>
        <dbReference type="ARBA" id="ARBA00022660"/>
    </source>
</evidence>
<evidence type="ECO:0000256" key="7">
    <source>
        <dbReference type="ARBA" id="ARBA00022982"/>
    </source>
</evidence>
<dbReference type="Gene3D" id="1.10.287.90">
    <property type="match status" value="1"/>
</dbReference>
<dbReference type="Pfam" id="PF00116">
    <property type="entry name" value="COX2"/>
    <property type="match status" value="1"/>
</dbReference>
<name>A0A1H3VTF9_9BACT</name>
<accession>A0A1H3VTF9</accession>
<keyword evidence="3 10" id="KW-0813">Transport</keyword>
<dbReference type="InterPro" id="IPR011759">
    <property type="entry name" value="Cyt_c_oxidase_su2_TM_dom"/>
</dbReference>
<evidence type="ECO:0000256" key="6">
    <source>
        <dbReference type="ARBA" id="ARBA00022967"/>
    </source>
</evidence>
<keyword evidence="8 13" id="KW-1133">Transmembrane helix</keyword>
<reference evidence="16 17" key="1">
    <citation type="submission" date="2016-10" db="EMBL/GenBank/DDBJ databases">
        <authorList>
            <person name="de Groot N.N."/>
        </authorList>
    </citation>
    <scope>NUCLEOTIDE SEQUENCE [LARGE SCALE GENOMIC DNA]</scope>
    <source>
        <strain evidence="16 17">Vu-144</strain>
    </source>
</reference>
<evidence type="ECO:0000256" key="2">
    <source>
        <dbReference type="ARBA" id="ARBA00007866"/>
    </source>
</evidence>
<dbReference type="OrthoDB" id="9781261at2"/>
<feature type="transmembrane region" description="Helical" evidence="13">
    <location>
        <begin position="131"/>
        <end position="150"/>
    </location>
</feature>
<sequence>MSMFFTVAAFFLIVIVIFQIAKATEYVSVLKGEEQSFKQSNKVNGVLMIVFLILGLIGVYWCNKLLYPRMTFREGSASIEGEQVDKLFWITLILTGIVFFATQILLFWFAFRYQYKENRKAFYFPHNNTMEIIWTSVPTIVLLIMIVYGLRSWFLFTGDAPKGAMQIEVTGHQFGWEFRYPGEDGVFGKKYFKDIDPANSNTLGLIWQDNAALKQKADPATFDDIIISGTMYLVKNKPVELLINSQDVIHDVGLPQFRMKMDAVPGTPTRLWFTPKYTTEEMRKITGNPHYTYELACDQLCGNGHYSMRAVIEVVTQQEYDVIMAKQKPAYFRAFPDKDPSNQQPAAATDSTAAPGAATALRAAHDTAALALR</sequence>
<keyword evidence="6" id="KW-1278">Translocase</keyword>
<dbReference type="PROSITE" id="PS50857">
    <property type="entry name" value="COX2_CUA"/>
    <property type="match status" value="1"/>
</dbReference>
<dbReference type="Proteomes" id="UP000199041">
    <property type="component" value="Unassembled WGS sequence"/>
</dbReference>
<evidence type="ECO:0000256" key="10">
    <source>
        <dbReference type="RuleBase" id="RU000456"/>
    </source>
</evidence>
<evidence type="ECO:0000256" key="1">
    <source>
        <dbReference type="ARBA" id="ARBA00004141"/>
    </source>
</evidence>
<dbReference type="STRING" id="551991.SAMN05192529_101442"/>
<evidence type="ECO:0000256" key="3">
    <source>
        <dbReference type="ARBA" id="ARBA00022448"/>
    </source>
</evidence>
<evidence type="ECO:0000259" key="14">
    <source>
        <dbReference type="PROSITE" id="PS50857"/>
    </source>
</evidence>
<dbReference type="SUPFAM" id="SSF49503">
    <property type="entry name" value="Cupredoxins"/>
    <property type="match status" value="1"/>
</dbReference>
<keyword evidence="9 13" id="KW-0472">Membrane</keyword>
<keyword evidence="17" id="KW-1185">Reference proteome</keyword>
<feature type="transmembrane region" description="Helical" evidence="13">
    <location>
        <begin position="87"/>
        <end position="111"/>
    </location>
</feature>
<evidence type="ECO:0000256" key="12">
    <source>
        <dbReference type="SAM" id="MobiDB-lite"/>
    </source>
</evidence>
<dbReference type="InterPro" id="IPR036257">
    <property type="entry name" value="Cyt_c_oxidase_su2_TM_sf"/>
</dbReference>
<evidence type="ECO:0000256" key="13">
    <source>
        <dbReference type="SAM" id="Phobius"/>
    </source>
</evidence>
<comment type="function">
    <text evidence="11">Subunits I and II form the functional core of the enzyme complex. Electrons originating in cytochrome c are transferred via heme a and Cu(A) to the binuclear center formed by heme a3 and Cu(B).</text>
</comment>
<evidence type="ECO:0000256" key="9">
    <source>
        <dbReference type="ARBA" id="ARBA00023136"/>
    </source>
</evidence>
<dbReference type="PROSITE" id="PS50999">
    <property type="entry name" value="COX2_TM"/>
    <property type="match status" value="1"/>
</dbReference>
<gene>
    <name evidence="16" type="ORF">SAMN05192529_101442</name>
</gene>
<evidence type="ECO:0000313" key="16">
    <source>
        <dbReference type="EMBL" id="SDZ78103.1"/>
    </source>
</evidence>
<dbReference type="GO" id="GO:0004129">
    <property type="term" value="F:cytochrome-c oxidase activity"/>
    <property type="evidence" value="ECO:0007669"/>
    <property type="project" value="UniProtKB-EC"/>
</dbReference>
<feature type="domain" description="Cytochrome oxidase subunit II transmembrane region profile" evidence="15">
    <location>
        <begin position="64"/>
        <end position="160"/>
    </location>
</feature>
<dbReference type="Gene3D" id="2.60.40.420">
    <property type="entry name" value="Cupredoxins - blue copper proteins"/>
    <property type="match status" value="1"/>
</dbReference>
<dbReference type="EMBL" id="FNQY01000001">
    <property type="protein sequence ID" value="SDZ78103.1"/>
    <property type="molecule type" value="Genomic_DNA"/>
</dbReference>
<comment type="subcellular location">
    <subcellularLocation>
        <location evidence="10">Cell membrane</location>
        <topology evidence="10">Multi-pass membrane protein</topology>
    </subcellularLocation>
    <subcellularLocation>
        <location evidence="1">Membrane</location>
        <topology evidence="1">Multi-pass membrane protein</topology>
    </subcellularLocation>
</comment>
<dbReference type="Pfam" id="PF02790">
    <property type="entry name" value="COX2_TM"/>
    <property type="match status" value="1"/>
</dbReference>
<evidence type="ECO:0000256" key="5">
    <source>
        <dbReference type="ARBA" id="ARBA00022692"/>
    </source>
</evidence>
<comment type="similarity">
    <text evidence="2 10">Belongs to the cytochrome c oxidase subunit 2 family.</text>
</comment>
<evidence type="ECO:0000256" key="11">
    <source>
        <dbReference type="RuleBase" id="RU004024"/>
    </source>
</evidence>
<dbReference type="AlphaFoldDB" id="A0A1H3VTF9"/>
<keyword evidence="11" id="KW-0186">Copper</keyword>
<comment type="cofactor">
    <cofactor evidence="11">
        <name>Cu cation</name>
        <dbReference type="ChEBI" id="CHEBI:23378"/>
    </cofactor>
    <text evidence="11">Binds a copper A center.</text>
</comment>
<evidence type="ECO:0000256" key="8">
    <source>
        <dbReference type="ARBA" id="ARBA00022989"/>
    </source>
</evidence>
<dbReference type="SUPFAM" id="SSF81464">
    <property type="entry name" value="Cytochrome c oxidase subunit II-like, transmembrane region"/>
    <property type="match status" value="1"/>
</dbReference>
<protein>
    <recommendedName>
        <fullName evidence="11">Cytochrome c oxidase subunit 2</fullName>
        <ecNumber evidence="11">7.1.1.9</ecNumber>
    </recommendedName>
</protein>
<keyword evidence="5 10" id="KW-0812">Transmembrane</keyword>
<dbReference type="GO" id="GO:0005886">
    <property type="term" value="C:plasma membrane"/>
    <property type="evidence" value="ECO:0007669"/>
    <property type="project" value="UniProtKB-SubCell"/>
</dbReference>
<organism evidence="16 17">
    <name type="scientific">Arachidicoccus rhizosphaerae</name>
    <dbReference type="NCBI Taxonomy" id="551991"/>
    <lineage>
        <taxon>Bacteria</taxon>
        <taxon>Pseudomonadati</taxon>
        <taxon>Bacteroidota</taxon>
        <taxon>Chitinophagia</taxon>
        <taxon>Chitinophagales</taxon>
        <taxon>Chitinophagaceae</taxon>
        <taxon>Arachidicoccus</taxon>
    </lineage>
</organism>
<dbReference type="InterPro" id="IPR045187">
    <property type="entry name" value="CcO_II"/>
</dbReference>
<dbReference type="InterPro" id="IPR008972">
    <property type="entry name" value="Cupredoxin"/>
</dbReference>
<keyword evidence="11" id="KW-0479">Metal-binding</keyword>
<comment type="catalytic activity">
    <reaction evidence="11">
        <text>4 Fe(II)-[cytochrome c] + O2 + 8 H(+)(in) = 4 Fe(III)-[cytochrome c] + 2 H2O + 4 H(+)(out)</text>
        <dbReference type="Rhea" id="RHEA:11436"/>
        <dbReference type="Rhea" id="RHEA-COMP:10350"/>
        <dbReference type="Rhea" id="RHEA-COMP:14399"/>
        <dbReference type="ChEBI" id="CHEBI:15377"/>
        <dbReference type="ChEBI" id="CHEBI:15378"/>
        <dbReference type="ChEBI" id="CHEBI:15379"/>
        <dbReference type="ChEBI" id="CHEBI:29033"/>
        <dbReference type="ChEBI" id="CHEBI:29034"/>
        <dbReference type="EC" id="7.1.1.9"/>
    </reaction>
</comment>
<keyword evidence="4 10" id="KW-0679">Respiratory chain</keyword>
<dbReference type="GO" id="GO:0005507">
    <property type="term" value="F:copper ion binding"/>
    <property type="evidence" value="ECO:0007669"/>
    <property type="project" value="InterPro"/>
</dbReference>
<keyword evidence="7 10" id="KW-0249">Electron transport</keyword>
<dbReference type="RefSeq" id="WP_091392689.1">
    <property type="nucleotide sequence ID" value="NZ_FNQY01000001.1"/>
</dbReference>
<dbReference type="InterPro" id="IPR002429">
    <property type="entry name" value="CcO_II-like_C"/>
</dbReference>
<dbReference type="PANTHER" id="PTHR22888:SF9">
    <property type="entry name" value="CYTOCHROME C OXIDASE SUBUNIT 2"/>
    <property type="match status" value="1"/>
</dbReference>
<dbReference type="EC" id="7.1.1.9" evidence="11"/>
<evidence type="ECO:0000313" key="17">
    <source>
        <dbReference type="Proteomes" id="UP000199041"/>
    </source>
</evidence>
<feature type="region of interest" description="Disordered" evidence="12">
    <location>
        <begin position="334"/>
        <end position="354"/>
    </location>
</feature>